<name>A0A0F8YVE2_9ZZZZ</name>
<gene>
    <name evidence="1" type="ORF">LCGC14_3048310</name>
</gene>
<sequence>MNLKALSITDLLNLMQDVASEIFEQSQNDFRERLVKNRIGKVDVQEVAIARDIQLAVDELNNKIDAARELFKETGKI</sequence>
<comment type="caution">
    <text evidence="1">The sequence shown here is derived from an EMBL/GenBank/DDBJ whole genome shotgun (WGS) entry which is preliminary data.</text>
</comment>
<reference evidence="1" key="1">
    <citation type="journal article" date="2015" name="Nature">
        <title>Complex archaea that bridge the gap between prokaryotes and eukaryotes.</title>
        <authorList>
            <person name="Spang A."/>
            <person name="Saw J.H."/>
            <person name="Jorgensen S.L."/>
            <person name="Zaremba-Niedzwiedzka K."/>
            <person name="Martijn J."/>
            <person name="Lind A.E."/>
            <person name="van Eijk R."/>
            <person name="Schleper C."/>
            <person name="Guy L."/>
            <person name="Ettema T.J."/>
        </authorList>
    </citation>
    <scope>NUCLEOTIDE SEQUENCE</scope>
</reference>
<accession>A0A0F8YVE2</accession>
<protein>
    <submittedName>
        <fullName evidence="1">Uncharacterized protein</fullName>
    </submittedName>
</protein>
<organism evidence="1">
    <name type="scientific">marine sediment metagenome</name>
    <dbReference type="NCBI Taxonomy" id="412755"/>
    <lineage>
        <taxon>unclassified sequences</taxon>
        <taxon>metagenomes</taxon>
        <taxon>ecological metagenomes</taxon>
    </lineage>
</organism>
<proteinExistence type="predicted"/>
<dbReference type="AlphaFoldDB" id="A0A0F8YVE2"/>
<evidence type="ECO:0000313" key="1">
    <source>
        <dbReference type="EMBL" id="KKK58049.1"/>
    </source>
</evidence>
<dbReference type="EMBL" id="LAZR01064173">
    <property type="protein sequence ID" value="KKK58049.1"/>
    <property type="molecule type" value="Genomic_DNA"/>
</dbReference>